<gene>
    <name evidence="5" type="ORF">CYCCA115_LOCUS10359</name>
</gene>
<evidence type="ECO:0000256" key="2">
    <source>
        <dbReference type="PROSITE-ProRule" id="PRU00235"/>
    </source>
</evidence>
<dbReference type="Proteomes" id="UP001295423">
    <property type="component" value="Unassembled WGS sequence"/>
</dbReference>
<evidence type="ECO:0000313" key="5">
    <source>
        <dbReference type="EMBL" id="CAJ1946218.1"/>
    </source>
</evidence>
<dbReference type="SUPFAM" id="SSF50985">
    <property type="entry name" value="RCC1/BLIP-II"/>
    <property type="match status" value="1"/>
</dbReference>
<evidence type="ECO:0000313" key="6">
    <source>
        <dbReference type="Proteomes" id="UP001295423"/>
    </source>
</evidence>
<feature type="domain" description="RCC1-like" evidence="4">
    <location>
        <begin position="160"/>
        <end position="534"/>
    </location>
</feature>
<feature type="repeat" description="RCC1" evidence="2">
    <location>
        <begin position="489"/>
        <end position="540"/>
    </location>
</feature>
<dbReference type="Pfam" id="PF25390">
    <property type="entry name" value="WD40_RLD"/>
    <property type="match status" value="1"/>
</dbReference>
<feature type="repeat" description="RCC1" evidence="2">
    <location>
        <begin position="244"/>
        <end position="297"/>
    </location>
</feature>
<feature type="compositionally biased region" description="Basic and acidic residues" evidence="3">
    <location>
        <begin position="99"/>
        <end position="108"/>
    </location>
</feature>
<feature type="region of interest" description="Disordered" evidence="3">
    <location>
        <begin position="88"/>
        <end position="121"/>
    </location>
</feature>
<dbReference type="PROSITE" id="PS50012">
    <property type="entry name" value="RCC1_3"/>
    <property type="match status" value="4"/>
</dbReference>
<reference evidence="5" key="1">
    <citation type="submission" date="2023-08" db="EMBL/GenBank/DDBJ databases">
        <authorList>
            <person name="Audoor S."/>
            <person name="Bilcke G."/>
        </authorList>
    </citation>
    <scope>NUCLEOTIDE SEQUENCE</scope>
</reference>
<feature type="compositionally biased region" description="Basic residues" evidence="3">
    <location>
        <begin position="1"/>
        <end position="14"/>
    </location>
</feature>
<dbReference type="GO" id="GO:0016020">
    <property type="term" value="C:membrane"/>
    <property type="evidence" value="ECO:0007669"/>
    <property type="project" value="TreeGrafter"/>
</dbReference>
<feature type="repeat" description="RCC1" evidence="2">
    <location>
        <begin position="194"/>
        <end position="243"/>
    </location>
</feature>
<dbReference type="PANTHER" id="PTHR46207">
    <property type="entry name" value="PROTEIN RCC2"/>
    <property type="match status" value="1"/>
</dbReference>
<name>A0AAD2CV61_9STRA</name>
<feature type="region of interest" description="Disordered" evidence="3">
    <location>
        <begin position="1"/>
        <end position="25"/>
    </location>
</feature>
<feature type="repeat" description="RCC1" evidence="2">
    <location>
        <begin position="388"/>
        <end position="440"/>
    </location>
</feature>
<dbReference type="PRINTS" id="PR00633">
    <property type="entry name" value="RCCNDNSATION"/>
</dbReference>
<dbReference type="AlphaFoldDB" id="A0AAD2CV61"/>
<dbReference type="InterPro" id="IPR058923">
    <property type="entry name" value="RCC1-like_dom"/>
</dbReference>
<organism evidence="5 6">
    <name type="scientific">Cylindrotheca closterium</name>
    <dbReference type="NCBI Taxonomy" id="2856"/>
    <lineage>
        <taxon>Eukaryota</taxon>
        <taxon>Sar</taxon>
        <taxon>Stramenopiles</taxon>
        <taxon>Ochrophyta</taxon>
        <taxon>Bacillariophyta</taxon>
        <taxon>Bacillariophyceae</taxon>
        <taxon>Bacillariophycidae</taxon>
        <taxon>Bacillariales</taxon>
        <taxon>Bacillariaceae</taxon>
        <taxon>Cylindrotheca</taxon>
    </lineage>
</organism>
<keyword evidence="6" id="KW-1185">Reference proteome</keyword>
<dbReference type="PANTHER" id="PTHR46207:SF1">
    <property type="entry name" value="PROTEIN RCC2"/>
    <property type="match status" value="1"/>
</dbReference>
<keyword evidence="1" id="KW-0677">Repeat</keyword>
<evidence type="ECO:0000256" key="1">
    <source>
        <dbReference type="ARBA" id="ARBA00022737"/>
    </source>
</evidence>
<protein>
    <recommendedName>
        <fullName evidence="4">RCC1-like domain-containing protein</fullName>
    </recommendedName>
</protein>
<dbReference type="InterPro" id="IPR009091">
    <property type="entry name" value="RCC1/BLIP-II"/>
</dbReference>
<evidence type="ECO:0000256" key="3">
    <source>
        <dbReference type="SAM" id="MobiDB-lite"/>
    </source>
</evidence>
<dbReference type="Gene3D" id="2.130.10.30">
    <property type="entry name" value="Regulator of chromosome condensation 1/beta-lactamase-inhibitor protein II"/>
    <property type="match status" value="2"/>
</dbReference>
<dbReference type="GO" id="GO:0031267">
    <property type="term" value="F:small GTPase binding"/>
    <property type="evidence" value="ECO:0007669"/>
    <property type="project" value="TreeGrafter"/>
</dbReference>
<sequence>MSARSNRRSSRARRGSGEIVAPGYGTKADVQKLQKDLGGALPVIAVTAMLRSEGRGIRGASDPDVTTTVQTSSAWADFIHDEGAGTISFGMAGSTSEEPASKKQKTDEGNAADPQEQSDYDLSVLVPSKKKAPTGTLVQCGTLDSSVIGRKAIKSTETAVYHLNIPTSLLPKVAIAKVCTSCNASHTIAIDRANQAYGWGRNEALCLGDEVGESKVIPTPQIIASNIQTAALGKSHTIFLQLDGSLHAMGQNKSGQCGWRQNVKSSGTLKPCQVNNKDIKFARIACGEDFSVALDEEGILYSAGSSEFGQLANGETGEYFVSANKLAFANSYGFADRTIFHQSAKDSSRNDQMKKTTQITQEIRLQDVACGKHFAIALEAPKENGSSTRVFSWGSGNYGCLGHGRQQDEYYPRVVEMLPNGMVGTNVAAGSTCSLVLTSNGHVYYWGQHQSSKDAVMKPQLVDALANNQHDVKKIGSGSSFVVCSTSLGSTVVWGQGPYGELGLGSKKSSSKPAFVEPLEGIKILDLACGQGSVVYVVEEEKNLPTLDTAAVEAALG</sequence>
<dbReference type="InterPro" id="IPR000408">
    <property type="entry name" value="Reg_chr_condens"/>
</dbReference>
<proteinExistence type="predicted"/>
<comment type="caution">
    <text evidence="5">The sequence shown here is derived from an EMBL/GenBank/DDBJ whole genome shotgun (WGS) entry which is preliminary data.</text>
</comment>
<dbReference type="EMBL" id="CAKOGP040001668">
    <property type="protein sequence ID" value="CAJ1946218.1"/>
    <property type="molecule type" value="Genomic_DNA"/>
</dbReference>
<dbReference type="InterPro" id="IPR028641">
    <property type="entry name" value="RCC2"/>
</dbReference>
<evidence type="ECO:0000259" key="4">
    <source>
        <dbReference type="Pfam" id="PF25390"/>
    </source>
</evidence>
<accession>A0AAD2CV61</accession>